<evidence type="ECO:0000313" key="2">
    <source>
        <dbReference type="EMBL" id="PRY51527.1"/>
    </source>
</evidence>
<dbReference type="EMBL" id="PVTH01000007">
    <property type="protein sequence ID" value="PRY51527.1"/>
    <property type="molecule type" value="Genomic_DNA"/>
</dbReference>
<proteinExistence type="predicted"/>
<evidence type="ECO:0000313" key="3">
    <source>
        <dbReference type="Proteomes" id="UP000238034"/>
    </source>
</evidence>
<name>A0A2T0U0S7_9SPHI</name>
<dbReference type="Proteomes" id="UP000238034">
    <property type="component" value="Unassembled WGS sequence"/>
</dbReference>
<organism evidence="2 3">
    <name type="scientific">Arcticibacter pallidicorallinus</name>
    <dbReference type="NCBI Taxonomy" id="1259464"/>
    <lineage>
        <taxon>Bacteria</taxon>
        <taxon>Pseudomonadati</taxon>
        <taxon>Bacteroidota</taxon>
        <taxon>Sphingobacteriia</taxon>
        <taxon>Sphingobacteriales</taxon>
        <taxon>Sphingobacteriaceae</taxon>
        <taxon>Arcticibacter</taxon>
    </lineage>
</organism>
<sequence length="224" mass="24150">MTPQEIFDRIQALPMMVNIKGSRNPETIKELDTIHKAVFGTGFTPGCKKCVVKAYHEVSDLTLEKLIAMSNAKFKLKKDVVIQFPAFSPNHFSNANLSDKDAVKMLKTNPGLLQHFESYPKDDQGNVVLDEKQADAGKPSGTQLDKPLAKDVIAKIGTAKTLDELDNLVAGDDRATVIAAAQKRLVEINAANTEPAEQDAENEGSGTEGNERNQGEGTGAGGTE</sequence>
<dbReference type="OrthoDB" id="798143at2"/>
<accession>A0A2T0U0S7</accession>
<reference evidence="2 3" key="1">
    <citation type="submission" date="2018-03" db="EMBL/GenBank/DDBJ databases">
        <title>Genomic Encyclopedia of Type Strains, Phase III (KMG-III): the genomes of soil and plant-associated and newly described type strains.</title>
        <authorList>
            <person name="Whitman W."/>
        </authorList>
    </citation>
    <scope>NUCLEOTIDE SEQUENCE [LARGE SCALE GENOMIC DNA]</scope>
    <source>
        <strain evidence="2 3">CGMCC 1.9313</strain>
    </source>
</reference>
<keyword evidence="3" id="KW-1185">Reference proteome</keyword>
<protein>
    <submittedName>
        <fullName evidence="2">Uncharacterized protein</fullName>
    </submittedName>
</protein>
<evidence type="ECO:0000256" key="1">
    <source>
        <dbReference type="SAM" id="MobiDB-lite"/>
    </source>
</evidence>
<dbReference type="RefSeq" id="WP_106293856.1">
    <property type="nucleotide sequence ID" value="NZ_PVTH01000007.1"/>
</dbReference>
<dbReference type="AlphaFoldDB" id="A0A2T0U0S7"/>
<feature type="region of interest" description="Disordered" evidence="1">
    <location>
        <begin position="189"/>
        <end position="224"/>
    </location>
</feature>
<comment type="caution">
    <text evidence="2">The sequence shown here is derived from an EMBL/GenBank/DDBJ whole genome shotgun (WGS) entry which is preliminary data.</text>
</comment>
<gene>
    <name evidence="2" type="ORF">B0I27_107113</name>
</gene>